<dbReference type="EMBL" id="CAKJTI010000008">
    <property type="protein sequence ID" value="CAG9612828.1"/>
    <property type="molecule type" value="Genomic_DNA"/>
</dbReference>
<sequence length="248" mass="29093">MTQNQSNSKQKPLLIYIHIPKAGGTTLTDVIYRQYPDNILYDVDQYGLNQQSVLLLKEKLTTADTLCGHLLFGVHHHISRPCTYITMLRNPVEQVLSWFYFAHKNLNQYKELFFEGTIDDYINNPDFDYYTINFQSRFITGSDVADLQIAKENIENYFSVVGITELFDESLYIMKREFGWKNVKYQKLNVNAQRAQREQIPQTVIDKIVEKNEIDFQLYNYAKEMLEKKIASLDAASIRELRAFQTND</sequence>
<keyword evidence="7" id="KW-0472">Membrane</keyword>
<name>A0ABM8YAV0_9BACI</name>
<keyword evidence="5" id="KW-1133">Transmembrane helix</keyword>
<protein>
    <recommendedName>
        <fullName evidence="11">Sulfotransferase family protein</fullName>
    </recommendedName>
</protein>
<evidence type="ECO:0000256" key="7">
    <source>
        <dbReference type="ARBA" id="ARBA00023136"/>
    </source>
</evidence>
<dbReference type="SUPFAM" id="SSF52540">
    <property type="entry name" value="P-loop containing nucleoside triphosphate hydrolases"/>
    <property type="match status" value="1"/>
</dbReference>
<keyword evidence="4" id="KW-0735">Signal-anchor</keyword>
<dbReference type="RefSeq" id="WP_230574950.1">
    <property type="nucleotide sequence ID" value="NZ_CAKJTI010000008.1"/>
</dbReference>
<keyword evidence="6" id="KW-0333">Golgi apparatus</keyword>
<keyword evidence="2" id="KW-0808">Transferase</keyword>
<evidence type="ECO:0000256" key="3">
    <source>
        <dbReference type="ARBA" id="ARBA00022692"/>
    </source>
</evidence>
<organism evidence="9 10">
    <name type="scientific">Bacillus rhizoplanae</name>
    <dbReference type="NCBI Taxonomy" id="2880966"/>
    <lineage>
        <taxon>Bacteria</taxon>
        <taxon>Bacillati</taxon>
        <taxon>Bacillota</taxon>
        <taxon>Bacilli</taxon>
        <taxon>Bacillales</taxon>
        <taxon>Bacillaceae</taxon>
        <taxon>Bacillus</taxon>
    </lineage>
</organism>
<evidence type="ECO:0000256" key="8">
    <source>
        <dbReference type="ARBA" id="ARBA00023180"/>
    </source>
</evidence>
<dbReference type="Pfam" id="PF06990">
    <property type="entry name" value="Gal-3-0_sulfotr"/>
    <property type="match status" value="1"/>
</dbReference>
<dbReference type="InterPro" id="IPR027417">
    <property type="entry name" value="P-loop_NTPase"/>
</dbReference>
<proteinExistence type="predicted"/>
<evidence type="ECO:0008006" key="11">
    <source>
        <dbReference type="Google" id="ProtNLM"/>
    </source>
</evidence>
<dbReference type="PANTHER" id="PTHR32301:SF6">
    <property type="entry name" value="GOLVESIN-RELATED"/>
    <property type="match status" value="1"/>
</dbReference>
<dbReference type="InterPro" id="IPR009729">
    <property type="entry name" value="Gal-3-0_sulfotransfrase"/>
</dbReference>
<keyword evidence="8" id="KW-0325">Glycoprotein</keyword>
<evidence type="ECO:0000256" key="5">
    <source>
        <dbReference type="ARBA" id="ARBA00022989"/>
    </source>
</evidence>
<keyword evidence="10" id="KW-1185">Reference proteome</keyword>
<dbReference type="InterPro" id="IPR053259">
    <property type="entry name" value="Golvesin-related_Golgi"/>
</dbReference>
<evidence type="ECO:0000256" key="4">
    <source>
        <dbReference type="ARBA" id="ARBA00022968"/>
    </source>
</evidence>
<reference evidence="9 10" key="1">
    <citation type="submission" date="2021-10" db="EMBL/GenBank/DDBJ databases">
        <authorList>
            <person name="Criscuolo A."/>
        </authorList>
    </citation>
    <scope>NUCLEOTIDE SEQUENCE [LARGE SCALE GENOMIC DNA]</scope>
    <source>
        <strain evidence="10">CIP 111899</strain>
    </source>
</reference>
<dbReference type="PANTHER" id="PTHR32301">
    <property type="entry name" value="COUNTIN RECEPTOR CNR3-RELATED"/>
    <property type="match status" value="1"/>
</dbReference>
<comment type="subcellular location">
    <subcellularLocation>
        <location evidence="1">Golgi apparatus membrane</location>
        <topology evidence="1">Single-pass type II membrane protein</topology>
    </subcellularLocation>
</comment>
<accession>A0ABM8YAV0</accession>
<dbReference type="Proteomes" id="UP000789423">
    <property type="component" value="Unassembled WGS sequence"/>
</dbReference>
<evidence type="ECO:0000256" key="1">
    <source>
        <dbReference type="ARBA" id="ARBA00004323"/>
    </source>
</evidence>
<dbReference type="Gene3D" id="3.40.50.300">
    <property type="entry name" value="P-loop containing nucleotide triphosphate hydrolases"/>
    <property type="match status" value="1"/>
</dbReference>
<evidence type="ECO:0000256" key="6">
    <source>
        <dbReference type="ARBA" id="ARBA00023034"/>
    </source>
</evidence>
<evidence type="ECO:0000313" key="10">
    <source>
        <dbReference type="Proteomes" id="UP000789423"/>
    </source>
</evidence>
<evidence type="ECO:0000313" key="9">
    <source>
        <dbReference type="EMBL" id="CAG9612828.1"/>
    </source>
</evidence>
<gene>
    <name evidence="9" type="ORF">BACCIP111899_02006</name>
</gene>
<evidence type="ECO:0000256" key="2">
    <source>
        <dbReference type="ARBA" id="ARBA00022679"/>
    </source>
</evidence>
<keyword evidence="3" id="KW-0812">Transmembrane</keyword>
<comment type="caution">
    <text evidence="9">The sequence shown here is derived from an EMBL/GenBank/DDBJ whole genome shotgun (WGS) entry which is preliminary data.</text>
</comment>